<name>A0A8T0J5W8_CERPU</name>
<feature type="region of interest" description="Disordered" evidence="2">
    <location>
        <begin position="122"/>
        <end position="165"/>
    </location>
</feature>
<accession>A0A8T0J5W8</accession>
<feature type="compositionally biased region" description="Polar residues" evidence="2">
    <location>
        <begin position="150"/>
        <end position="165"/>
    </location>
</feature>
<dbReference type="PANTHER" id="PTHR22814">
    <property type="entry name" value="COPPER TRANSPORT PROTEIN ATOX1-RELATED"/>
    <property type="match status" value="1"/>
</dbReference>
<dbReference type="GO" id="GO:0046872">
    <property type="term" value="F:metal ion binding"/>
    <property type="evidence" value="ECO:0007669"/>
    <property type="project" value="UniProtKB-KW"/>
</dbReference>
<dbReference type="OrthoDB" id="689350at2759"/>
<dbReference type="Proteomes" id="UP000822688">
    <property type="component" value="Chromosome 1"/>
</dbReference>
<evidence type="ECO:0000259" key="3">
    <source>
        <dbReference type="Pfam" id="PF00403"/>
    </source>
</evidence>
<protein>
    <recommendedName>
        <fullName evidence="3">HMA domain-containing protein</fullName>
    </recommendedName>
</protein>
<dbReference type="SUPFAM" id="SSF55008">
    <property type="entry name" value="HMA, heavy metal-associated domain"/>
    <property type="match status" value="1"/>
</dbReference>
<dbReference type="InterPro" id="IPR006121">
    <property type="entry name" value="HMA_dom"/>
</dbReference>
<evidence type="ECO:0000256" key="2">
    <source>
        <dbReference type="SAM" id="MobiDB-lite"/>
    </source>
</evidence>
<dbReference type="AlphaFoldDB" id="A0A8T0J5W8"/>
<feature type="domain" description="HMA" evidence="3">
    <location>
        <begin position="54"/>
        <end position="97"/>
    </location>
</feature>
<proteinExistence type="predicted"/>
<sequence>MAMSMQELFYGQNEPAYFAHYGRQAPVPYSHAPQIPLPEPRPRRMELITFDMMVPMCCTQCEDQVRDALLALGSVRDVVCDPRNQRVSVTGCLDPTQALKQARRVKNGAMFWSDVTSLYTTHRSAAPSHQQPHRVQLDNRVRRSHVRSDPSVQRSHPRNSTSDAYTRSFCPAYRDAAQTFYIDLNPTMATVEESEY</sequence>
<reference evidence="4" key="1">
    <citation type="submission" date="2020-06" db="EMBL/GenBank/DDBJ databases">
        <title>WGS assembly of Ceratodon purpureus strain R40.</title>
        <authorList>
            <person name="Carey S.B."/>
            <person name="Jenkins J."/>
            <person name="Shu S."/>
            <person name="Lovell J.T."/>
            <person name="Sreedasyam A."/>
            <person name="Maumus F."/>
            <person name="Tiley G.P."/>
            <person name="Fernandez-Pozo N."/>
            <person name="Barry K."/>
            <person name="Chen C."/>
            <person name="Wang M."/>
            <person name="Lipzen A."/>
            <person name="Daum C."/>
            <person name="Saski C.A."/>
            <person name="Payton A.C."/>
            <person name="Mcbreen J.C."/>
            <person name="Conrad R.E."/>
            <person name="Kollar L.M."/>
            <person name="Olsson S."/>
            <person name="Huttunen S."/>
            <person name="Landis J.B."/>
            <person name="Wickett N.J."/>
            <person name="Johnson M.G."/>
            <person name="Rensing S.A."/>
            <person name="Grimwood J."/>
            <person name="Schmutz J."/>
            <person name="Mcdaniel S.F."/>
        </authorList>
    </citation>
    <scope>NUCLEOTIDE SEQUENCE</scope>
    <source>
        <strain evidence="4">R40</strain>
    </source>
</reference>
<dbReference type="Gene3D" id="3.30.70.100">
    <property type="match status" value="1"/>
</dbReference>
<gene>
    <name evidence="4" type="ORF">KC19_1G081500</name>
</gene>
<dbReference type="Pfam" id="PF00403">
    <property type="entry name" value="HMA"/>
    <property type="match status" value="1"/>
</dbReference>
<dbReference type="InterPro" id="IPR036163">
    <property type="entry name" value="HMA_dom_sf"/>
</dbReference>
<evidence type="ECO:0000256" key="1">
    <source>
        <dbReference type="ARBA" id="ARBA00022723"/>
    </source>
</evidence>
<comment type="caution">
    <text evidence="4">The sequence shown here is derived from an EMBL/GenBank/DDBJ whole genome shotgun (WGS) entry which is preliminary data.</text>
</comment>
<keyword evidence="1" id="KW-0479">Metal-binding</keyword>
<keyword evidence="5" id="KW-1185">Reference proteome</keyword>
<dbReference type="PANTHER" id="PTHR22814:SF336">
    <property type="entry name" value="HEAVY METAL-ASSOCIATED ISOPRENYLATED PLANT PROTEIN 23"/>
    <property type="match status" value="1"/>
</dbReference>
<evidence type="ECO:0000313" key="5">
    <source>
        <dbReference type="Proteomes" id="UP000822688"/>
    </source>
</evidence>
<dbReference type="EMBL" id="CM026421">
    <property type="protein sequence ID" value="KAG0590211.1"/>
    <property type="molecule type" value="Genomic_DNA"/>
</dbReference>
<evidence type="ECO:0000313" key="4">
    <source>
        <dbReference type="EMBL" id="KAG0590211.1"/>
    </source>
</evidence>
<organism evidence="4 5">
    <name type="scientific">Ceratodon purpureus</name>
    <name type="common">Fire moss</name>
    <name type="synonym">Dicranum purpureum</name>
    <dbReference type="NCBI Taxonomy" id="3225"/>
    <lineage>
        <taxon>Eukaryota</taxon>
        <taxon>Viridiplantae</taxon>
        <taxon>Streptophyta</taxon>
        <taxon>Embryophyta</taxon>
        <taxon>Bryophyta</taxon>
        <taxon>Bryophytina</taxon>
        <taxon>Bryopsida</taxon>
        <taxon>Dicranidae</taxon>
        <taxon>Pseudoditrichales</taxon>
        <taxon>Ditrichaceae</taxon>
        <taxon>Ceratodon</taxon>
    </lineage>
</organism>